<evidence type="ECO:0000256" key="2">
    <source>
        <dbReference type="ARBA" id="ARBA00022485"/>
    </source>
</evidence>
<feature type="binding site" evidence="12">
    <location>
        <begin position="275"/>
        <end position="277"/>
    </location>
    <ligand>
        <name>GTP</name>
        <dbReference type="ChEBI" id="CHEBI:37565"/>
    </ligand>
</feature>
<keyword evidence="9 12" id="KW-0501">Molybdenum cofactor biosynthesis</keyword>
<dbReference type="PROSITE" id="PS01305">
    <property type="entry name" value="MOAA_NIFB_PQQE"/>
    <property type="match status" value="1"/>
</dbReference>
<sequence>MLHLKPDIPAGADAAPVLVDGFCRQIRYLRLSVTDRCDMRCLYCMAEHATFAPRRELLSLEELYRLAAIFIRRGIRKIRLTGGEPLVRKDVMRLVADLSPHLADGSLDELTLTTNGSQLKRFAGDLVSAGVRRVNVSLDTLDACRYAAITRWGRLERVMEGIDAAQAAGLHVKLNAVAVKGQIETEVDSLIAFAHGRGMDLTLIEEMPFGDTGRNGPGSFLSLQELRNSLAERWTLVPVLDRTSGPARYVRVAETGGRLGFITPLSCDFCAGCDRLRVGSTGQLYTCMGHEEPVSLRDVLRANPEDDRQVEQLISRAVMGKPRGHGFGMDGGGALKRPMSALGG</sequence>
<dbReference type="SUPFAM" id="SSF102114">
    <property type="entry name" value="Radical SAM enzymes"/>
    <property type="match status" value="1"/>
</dbReference>
<dbReference type="InterPro" id="IPR013483">
    <property type="entry name" value="MoaA"/>
</dbReference>
<dbReference type="Proteomes" id="UP000606044">
    <property type="component" value="Unassembled WGS sequence"/>
</dbReference>
<comment type="similarity">
    <text evidence="12">Belongs to the radical SAM superfamily. MoaA family.</text>
</comment>
<feature type="binding site" evidence="12">
    <location>
        <position position="273"/>
    </location>
    <ligand>
        <name>[4Fe-4S] cluster</name>
        <dbReference type="ChEBI" id="CHEBI:49883"/>
        <label>2</label>
        <note>4Fe-4S-substrate</note>
    </ligand>
</feature>
<evidence type="ECO:0000256" key="5">
    <source>
        <dbReference type="ARBA" id="ARBA00022741"/>
    </source>
</evidence>
<keyword evidence="6 12" id="KW-0408">Iron</keyword>
<dbReference type="SFLD" id="SFLDS00029">
    <property type="entry name" value="Radical_SAM"/>
    <property type="match status" value="1"/>
</dbReference>
<evidence type="ECO:0000256" key="3">
    <source>
        <dbReference type="ARBA" id="ARBA00022691"/>
    </source>
</evidence>
<feature type="binding site" evidence="12">
    <location>
        <position position="79"/>
    </location>
    <ligand>
        <name>GTP</name>
        <dbReference type="ChEBI" id="CHEBI:37565"/>
    </ligand>
</feature>
<dbReference type="InterPro" id="IPR050105">
    <property type="entry name" value="MoCo_biosynth_MoaA/MoaC"/>
</dbReference>
<dbReference type="PROSITE" id="PS51918">
    <property type="entry name" value="RADICAL_SAM"/>
    <property type="match status" value="1"/>
</dbReference>
<feature type="binding site" evidence="12">
    <location>
        <position position="30"/>
    </location>
    <ligand>
        <name>GTP</name>
        <dbReference type="ChEBI" id="CHEBI:37565"/>
    </ligand>
</feature>
<dbReference type="GO" id="GO:0006777">
    <property type="term" value="P:Mo-molybdopterin cofactor biosynthetic process"/>
    <property type="evidence" value="ECO:0007669"/>
    <property type="project" value="UniProtKB-UniRule"/>
</dbReference>
<dbReference type="EMBL" id="BMCT01000004">
    <property type="protein sequence ID" value="GGF68891.1"/>
    <property type="molecule type" value="Genomic_DNA"/>
</dbReference>
<comment type="pathway">
    <text evidence="12">Cofactor biosynthesis; molybdopterin biosynthesis.</text>
</comment>
<dbReference type="PANTHER" id="PTHR22960">
    <property type="entry name" value="MOLYBDOPTERIN COFACTOR SYNTHESIS PROTEIN A"/>
    <property type="match status" value="1"/>
</dbReference>
<evidence type="ECO:0000313" key="15">
    <source>
        <dbReference type="Proteomes" id="UP000606044"/>
    </source>
</evidence>
<dbReference type="Gene3D" id="3.20.20.70">
    <property type="entry name" value="Aldolase class I"/>
    <property type="match status" value="1"/>
</dbReference>
<organism evidence="14 15">
    <name type="scientific">Azorhizobium oxalatiphilum</name>
    <dbReference type="NCBI Taxonomy" id="980631"/>
    <lineage>
        <taxon>Bacteria</taxon>
        <taxon>Pseudomonadati</taxon>
        <taxon>Pseudomonadota</taxon>
        <taxon>Alphaproteobacteria</taxon>
        <taxon>Hyphomicrobiales</taxon>
        <taxon>Xanthobacteraceae</taxon>
        <taxon>Azorhizobium</taxon>
    </lineage>
</organism>
<gene>
    <name evidence="12 14" type="primary">moaA</name>
    <name evidence="14" type="ORF">GCM10007301_30700</name>
</gene>
<dbReference type="InterPro" id="IPR010505">
    <property type="entry name" value="MoaA_twitch"/>
</dbReference>
<dbReference type="InterPro" id="IPR013785">
    <property type="entry name" value="Aldolase_TIM"/>
</dbReference>
<keyword evidence="2 12" id="KW-0004">4Fe-4S</keyword>
<comment type="function">
    <text evidence="12">Catalyzes the cyclization of GTP to (8S)-3',8-cyclo-7,8-dihydroguanosine 5'-triphosphate.</text>
</comment>
<evidence type="ECO:0000256" key="12">
    <source>
        <dbReference type="HAMAP-Rule" id="MF_01225"/>
    </source>
</evidence>
<dbReference type="AlphaFoldDB" id="A0A917FEU5"/>
<dbReference type="NCBIfam" id="TIGR02666">
    <property type="entry name" value="moaA"/>
    <property type="match status" value="1"/>
</dbReference>
<comment type="catalytic activity">
    <reaction evidence="11 12">
        <text>GTP + AH2 + S-adenosyl-L-methionine = (8S)-3',8-cyclo-7,8-dihydroguanosine 5'-triphosphate + 5'-deoxyadenosine + L-methionine + A + H(+)</text>
        <dbReference type="Rhea" id="RHEA:49576"/>
        <dbReference type="ChEBI" id="CHEBI:13193"/>
        <dbReference type="ChEBI" id="CHEBI:15378"/>
        <dbReference type="ChEBI" id="CHEBI:17319"/>
        <dbReference type="ChEBI" id="CHEBI:17499"/>
        <dbReference type="ChEBI" id="CHEBI:37565"/>
        <dbReference type="ChEBI" id="CHEBI:57844"/>
        <dbReference type="ChEBI" id="CHEBI:59789"/>
        <dbReference type="ChEBI" id="CHEBI:131766"/>
        <dbReference type="EC" id="4.1.99.22"/>
    </reaction>
</comment>
<evidence type="ECO:0000256" key="6">
    <source>
        <dbReference type="ARBA" id="ARBA00023004"/>
    </source>
</evidence>
<feature type="binding site" evidence="12">
    <location>
        <position position="37"/>
    </location>
    <ligand>
        <name>[4Fe-4S] cluster</name>
        <dbReference type="ChEBI" id="CHEBI:49883"/>
        <label>1</label>
        <note>4Fe-4S-S-AdoMet</note>
    </ligand>
</feature>
<comment type="subunit">
    <text evidence="12">Monomer and homodimer.</text>
</comment>
<evidence type="ECO:0000256" key="11">
    <source>
        <dbReference type="ARBA" id="ARBA00048697"/>
    </source>
</evidence>
<keyword evidence="8 12" id="KW-0342">GTP-binding</keyword>
<dbReference type="HAMAP" id="MF_01225_B">
    <property type="entry name" value="MoaA_B"/>
    <property type="match status" value="1"/>
</dbReference>
<dbReference type="InterPro" id="IPR006638">
    <property type="entry name" value="Elp3/MiaA/NifB-like_rSAM"/>
</dbReference>
<evidence type="ECO:0000256" key="7">
    <source>
        <dbReference type="ARBA" id="ARBA00023014"/>
    </source>
</evidence>
<feature type="binding site" evidence="12">
    <location>
        <position position="41"/>
    </location>
    <ligand>
        <name>[4Fe-4S] cluster</name>
        <dbReference type="ChEBI" id="CHEBI:49883"/>
        <label>1</label>
        <note>4Fe-4S-S-AdoMet</note>
    </ligand>
</feature>
<dbReference type="Pfam" id="PF06463">
    <property type="entry name" value="Mob_synth_C"/>
    <property type="match status" value="1"/>
</dbReference>
<evidence type="ECO:0000256" key="1">
    <source>
        <dbReference type="ARBA" id="ARBA00012167"/>
    </source>
</evidence>
<dbReference type="CDD" id="cd21117">
    <property type="entry name" value="Twitch_MoaA"/>
    <property type="match status" value="1"/>
</dbReference>
<keyword evidence="5 12" id="KW-0547">Nucleotide-binding</keyword>
<dbReference type="GO" id="GO:0061799">
    <property type="term" value="F:cyclic pyranopterin monophosphate synthase activity"/>
    <property type="evidence" value="ECO:0007669"/>
    <property type="project" value="TreeGrafter"/>
</dbReference>
<feature type="binding site" evidence="12">
    <location>
        <position position="270"/>
    </location>
    <ligand>
        <name>[4Fe-4S] cluster</name>
        <dbReference type="ChEBI" id="CHEBI:49883"/>
        <label>2</label>
        <note>4Fe-4S-substrate</note>
    </ligand>
</feature>
<dbReference type="GO" id="GO:0061798">
    <property type="term" value="F:GTP 3',8'-cyclase activity"/>
    <property type="evidence" value="ECO:0007669"/>
    <property type="project" value="UniProtKB-UniRule"/>
</dbReference>
<feature type="binding site" evidence="12">
    <location>
        <position position="43"/>
    </location>
    <ligand>
        <name>S-adenosyl-L-methionine</name>
        <dbReference type="ChEBI" id="CHEBI:59789"/>
    </ligand>
</feature>
<dbReference type="GO" id="GO:0051539">
    <property type="term" value="F:4 iron, 4 sulfur cluster binding"/>
    <property type="evidence" value="ECO:0007669"/>
    <property type="project" value="UniProtKB-UniRule"/>
</dbReference>
<feature type="binding site" evidence="12">
    <location>
        <position position="83"/>
    </location>
    <ligand>
        <name>S-adenosyl-L-methionine</name>
        <dbReference type="ChEBI" id="CHEBI:59789"/>
    </ligand>
</feature>
<dbReference type="Pfam" id="PF04055">
    <property type="entry name" value="Radical_SAM"/>
    <property type="match status" value="1"/>
</dbReference>
<feature type="domain" description="Radical SAM core" evidence="13">
    <location>
        <begin position="21"/>
        <end position="247"/>
    </location>
</feature>
<dbReference type="CDD" id="cd01335">
    <property type="entry name" value="Radical_SAM"/>
    <property type="match status" value="1"/>
</dbReference>
<feature type="binding site" evidence="12">
    <location>
        <position position="287"/>
    </location>
    <ligand>
        <name>[4Fe-4S] cluster</name>
        <dbReference type="ChEBI" id="CHEBI:49883"/>
        <label>2</label>
        <note>4Fe-4S-substrate</note>
    </ligand>
</feature>
<comment type="caution">
    <text evidence="14">The sequence shown here is derived from an EMBL/GenBank/DDBJ whole genome shotgun (WGS) entry which is preliminary data.</text>
</comment>
<feature type="binding site" evidence="12">
    <location>
        <position position="44"/>
    </location>
    <ligand>
        <name>[4Fe-4S] cluster</name>
        <dbReference type="ChEBI" id="CHEBI:49883"/>
        <label>1</label>
        <note>4Fe-4S-S-AdoMet</note>
    </ligand>
</feature>
<evidence type="ECO:0000259" key="13">
    <source>
        <dbReference type="PROSITE" id="PS51918"/>
    </source>
</evidence>
<evidence type="ECO:0000256" key="4">
    <source>
        <dbReference type="ARBA" id="ARBA00022723"/>
    </source>
</evidence>
<feature type="binding site" evidence="12">
    <location>
        <position position="207"/>
    </location>
    <ligand>
        <name>S-adenosyl-L-methionine</name>
        <dbReference type="ChEBI" id="CHEBI:59789"/>
    </ligand>
</feature>
<dbReference type="EC" id="4.1.99.22" evidence="1 12"/>
<dbReference type="InterPro" id="IPR058240">
    <property type="entry name" value="rSAM_sf"/>
</dbReference>
<evidence type="ECO:0000313" key="14">
    <source>
        <dbReference type="EMBL" id="GGF68891.1"/>
    </source>
</evidence>
<dbReference type="InterPro" id="IPR040064">
    <property type="entry name" value="MoaA-like"/>
</dbReference>
<name>A0A917FEU5_9HYPH</name>
<dbReference type="InterPro" id="IPR007197">
    <property type="entry name" value="rSAM"/>
</dbReference>
<dbReference type="GO" id="GO:1904047">
    <property type="term" value="F:S-adenosyl-L-methionine binding"/>
    <property type="evidence" value="ECO:0007669"/>
    <property type="project" value="UniProtKB-UniRule"/>
</dbReference>
<reference evidence="14" key="1">
    <citation type="journal article" date="2014" name="Int. J. Syst. Evol. Microbiol.">
        <title>Complete genome sequence of Corynebacterium casei LMG S-19264T (=DSM 44701T), isolated from a smear-ripened cheese.</title>
        <authorList>
            <consortium name="US DOE Joint Genome Institute (JGI-PGF)"/>
            <person name="Walter F."/>
            <person name="Albersmeier A."/>
            <person name="Kalinowski J."/>
            <person name="Ruckert C."/>
        </authorList>
    </citation>
    <scope>NUCLEOTIDE SEQUENCE</scope>
    <source>
        <strain evidence="14">CCM 7897</strain>
    </source>
</reference>
<dbReference type="GO" id="GO:0005525">
    <property type="term" value="F:GTP binding"/>
    <property type="evidence" value="ECO:0007669"/>
    <property type="project" value="UniProtKB-UniRule"/>
</dbReference>
<keyword evidence="10 12" id="KW-0456">Lyase</keyword>
<keyword evidence="4 12" id="KW-0479">Metal-binding</keyword>
<dbReference type="SMART" id="SM00729">
    <property type="entry name" value="Elp3"/>
    <property type="match status" value="1"/>
</dbReference>
<comment type="cofactor">
    <cofactor evidence="12">
        <name>[4Fe-4S] cluster</name>
        <dbReference type="ChEBI" id="CHEBI:49883"/>
    </cofactor>
    <text evidence="12">Binds 2 [4Fe-4S] clusters. Binds 1 [4Fe-4S] cluster coordinated with 3 cysteines and an exchangeable S-adenosyl-L-methionine and 1 [4Fe-4S] cluster coordinated with 3 cysteines and the GTP-derived substrate.</text>
</comment>
<evidence type="ECO:0000256" key="8">
    <source>
        <dbReference type="ARBA" id="ARBA00023134"/>
    </source>
</evidence>
<protein>
    <recommendedName>
        <fullName evidence="1 12">GTP 3',8-cyclase</fullName>
        <ecNumber evidence="1 12">4.1.99.22</ecNumber>
    </recommendedName>
    <alternativeName>
        <fullName evidence="12">Molybdenum cofactor biosynthesis protein A</fullName>
    </alternativeName>
</protein>
<dbReference type="SFLD" id="SFLDG01067">
    <property type="entry name" value="SPASM/twitch_domain_containing"/>
    <property type="match status" value="1"/>
</dbReference>
<accession>A0A917FEU5</accession>
<proteinExistence type="inferred from homology"/>
<feature type="binding site" evidence="12">
    <location>
        <position position="173"/>
    </location>
    <ligand>
        <name>GTP</name>
        <dbReference type="ChEBI" id="CHEBI:37565"/>
    </ligand>
</feature>
<evidence type="ECO:0000256" key="9">
    <source>
        <dbReference type="ARBA" id="ARBA00023150"/>
    </source>
</evidence>
<reference evidence="14" key="2">
    <citation type="submission" date="2020-09" db="EMBL/GenBank/DDBJ databases">
        <authorList>
            <person name="Sun Q."/>
            <person name="Sedlacek I."/>
        </authorList>
    </citation>
    <scope>NUCLEOTIDE SEQUENCE</scope>
    <source>
        <strain evidence="14">CCM 7897</strain>
    </source>
</reference>
<dbReference type="GO" id="GO:0046872">
    <property type="term" value="F:metal ion binding"/>
    <property type="evidence" value="ECO:0007669"/>
    <property type="project" value="UniProtKB-KW"/>
</dbReference>
<evidence type="ECO:0000256" key="10">
    <source>
        <dbReference type="ARBA" id="ARBA00023239"/>
    </source>
</evidence>
<dbReference type="PANTHER" id="PTHR22960:SF0">
    <property type="entry name" value="MOLYBDENUM COFACTOR BIOSYNTHESIS PROTEIN 1"/>
    <property type="match status" value="1"/>
</dbReference>
<keyword evidence="3 12" id="KW-0949">S-adenosyl-L-methionine</keyword>
<keyword evidence="7 12" id="KW-0411">Iron-sulfur</keyword>
<dbReference type="SFLD" id="SFLDG01386">
    <property type="entry name" value="main_SPASM_domain-containing"/>
    <property type="match status" value="1"/>
</dbReference>
<dbReference type="SFLD" id="SFLDG01383">
    <property type="entry name" value="cyclic_pyranopterin_phosphate"/>
    <property type="match status" value="1"/>
</dbReference>
<keyword evidence="15" id="KW-1185">Reference proteome</keyword>
<feature type="binding site" evidence="12">
    <location>
        <position position="137"/>
    </location>
    <ligand>
        <name>S-adenosyl-L-methionine</name>
        <dbReference type="ChEBI" id="CHEBI:59789"/>
    </ligand>
</feature>
<dbReference type="InterPro" id="IPR000385">
    <property type="entry name" value="MoaA_NifB_PqqE_Fe-S-bd_CS"/>
</dbReference>
<feature type="binding site" evidence="12">
    <location>
        <position position="113"/>
    </location>
    <ligand>
        <name>GTP</name>
        <dbReference type="ChEBI" id="CHEBI:37565"/>
    </ligand>
</feature>